<organism evidence="1 2">
    <name type="scientific">Lasiodiplodia mahajangana</name>
    <dbReference type="NCBI Taxonomy" id="1108764"/>
    <lineage>
        <taxon>Eukaryota</taxon>
        <taxon>Fungi</taxon>
        <taxon>Dikarya</taxon>
        <taxon>Ascomycota</taxon>
        <taxon>Pezizomycotina</taxon>
        <taxon>Dothideomycetes</taxon>
        <taxon>Dothideomycetes incertae sedis</taxon>
        <taxon>Botryosphaeriales</taxon>
        <taxon>Botryosphaeriaceae</taxon>
        <taxon>Lasiodiplodia</taxon>
    </lineage>
</organism>
<proteinExistence type="predicted"/>
<evidence type="ECO:0000313" key="1">
    <source>
        <dbReference type="EMBL" id="KAJ8130993.1"/>
    </source>
</evidence>
<gene>
    <name evidence="1" type="ORF">O1611_g2634</name>
</gene>
<dbReference type="Proteomes" id="UP001153332">
    <property type="component" value="Unassembled WGS sequence"/>
</dbReference>
<comment type="caution">
    <text evidence="1">The sequence shown here is derived from an EMBL/GenBank/DDBJ whole genome shotgun (WGS) entry which is preliminary data.</text>
</comment>
<evidence type="ECO:0000313" key="2">
    <source>
        <dbReference type="Proteomes" id="UP001153332"/>
    </source>
</evidence>
<name>A0ACC2JUR0_9PEZI</name>
<sequence>MADRWNYERKDEEDDEEEEEELTEGHYKAQKDALIFAIQVSESMLAPPPKSEDKKATKDSATLTALKCAYQVMQQRIISHPRDMIGIILFGTKNTKTPDIGLQDSHCYLLTDLEVPAADDVKALRGLVEEGEDADEILAPSEKPADMVILLRLVLHLFQTRAPNFGSRRLFIITNDDDPCAGMKKNPSWDPAVGAKDIHDHGCTIELFPITQGESKFDTSKFYDDIIYRDPALDEENLGKVAPAKSGDGLNLLQSLISNVNSRQTPKRAYFSNMPFEIGPGLTISVKGYNIIQKQAPARSCYIWLEGEKPQVAIGETARLAEDSARTVQNFEVKKAYKFGSEYVYFTDEEQKSIKQFGTTCIRIIGFKDRALLKFWASVKKSIYIFPSEEGYIGSTRVFTALWQKLLKSKKVGIAWHIARRNGNPQLVAIIPSRSTSDERSGTQYMPAGLWLYPIPFVDDVRDGPEAGRVIRTTNALTDRMNTVVQQLQLPGGIYNPSKYPNPALQWHYKILQALALEDVVPDQPDDATVPKYRAIHKRCGGYIQEWSRVADDVFGQIQEGKKIKRELEGDNEEDEPRPAKKARGATAKDKIAGEDGLSNAELRKRYDAGTLAKLTVAELRSAMSSRGLDTKGLKKDLVDKLEQACGPIAIVRVAPSKNSKATFTNSSPPKRPSTRAEHISPSFEFLSHTPFHLPADPENGLVDGTGPDPAQAQQPPIARTVIASETVQNQPTDDPALQKVVAKHISYAIGAVDGSAWTVRQVTRGAQGWQFSYICKDSLQAWNRANAKNPDRPIIGSYSGPGGLDPINLSRPAFDCRGTLTIAFSKSSRGVVVKYEHTPLHTTVTQLVDRLVPAPIPVPSGGNGNQRTPKAKRPRPADGEASNRKQKTPKQKPAPVDGEDSSRTKRTPKAKRPPPAGEENGEGSRRKRRKTGKAPTADMGGLEDAQNTPQSQAPSNSIVDKPGLTGFLNVPPAEAQRRRQTAIELLTGRGIEPSTLSPEQFNIFANQAPNLQSASLDMLAKYGAERLRIVHPDEKEQAASSSNSTPATEQAIDTSSTAVPAPPSRAADTPTKKSRSKKRKSSGPLTEVSIGNGAVVPLEQGGELGTTESALKPTASRARKTRGRCETCKQRNVQCTKEHPSCSVCIDAGVDCVYLPPKPRRKSEKLVETVEQEDSNIGEQNEDVQHEGESAGQTSDQPEPHIIIPPHPPPDIENEEFIPDPNILSGPVEHQTNATQSVSNNSYYQHSQSGINFPQISSTQAAASTISVPSFTYPQAQNNENAAQPASGVEFPPTSVHTQQPHGPPASQPIAASSTHQQTHSAPSTTRKSLPSSQPKQTPIPPPTIPTHTPHWGSSPPMHHSTSTSPKTTHQQAAKRPRSRKSRAEPEQQHENLKHAASQPTQYQSPMTRSPYQSAAHVNPRPGGRSQTNTPVPTNPRPPPKTSSTTTHQPATTTPSYTTSTATASSSAPSYDAYPRYNNNNSGNEHYTDTGTDHNSSRITYESSSYQNNNTSTAPSSYSPIPSYDYGRASGTSNPLSQALNSSTAYSGTTSSSANQWSTSQTRGAQNNNSSGAYSLPANSASTSHGYGTRAADSRALNQNASYSQSQSQPQSYNSYSSQQQGLNQQSQQNWYGFTAANSNNQASYNTNRQSGHASHRTGAPAYSGHYNGHEEQAIYDLLRTNSTNH</sequence>
<reference evidence="1" key="1">
    <citation type="submission" date="2022-12" db="EMBL/GenBank/DDBJ databases">
        <title>Genome Sequence of Lasiodiplodia mahajangana.</title>
        <authorList>
            <person name="Buettner E."/>
        </authorList>
    </citation>
    <scope>NUCLEOTIDE SEQUENCE</scope>
    <source>
        <strain evidence="1">VT137</strain>
    </source>
</reference>
<protein>
    <submittedName>
        <fullName evidence="1">Uncharacterized protein</fullName>
    </submittedName>
</protein>
<dbReference type="EMBL" id="JAPUUL010000380">
    <property type="protein sequence ID" value="KAJ8130993.1"/>
    <property type="molecule type" value="Genomic_DNA"/>
</dbReference>
<keyword evidence="2" id="KW-1185">Reference proteome</keyword>
<accession>A0ACC2JUR0</accession>